<dbReference type="PROSITE" id="PS50930">
    <property type="entry name" value="HTH_LYTTR"/>
    <property type="match status" value="1"/>
</dbReference>
<dbReference type="OrthoDB" id="9781059at2"/>
<keyword evidence="2" id="KW-1133">Transmembrane helix</keyword>
<feature type="transmembrane region" description="Helical" evidence="2">
    <location>
        <begin position="21"/>
        <end position="41"/>
    </location>
</feature>
<feature type="compositionally biased region" description="Pro residues" evidence="1">
    <location>
        <begin position="198"/>
        <end position="212"/>
    </location>
</feature>
<dbReference type="PANTHER" id="PTHR37299:SF1">
    <property type="entry name" value="STAGE 0 SPORULATION PROTEIN A HOMOLOG"/>
    <property type="match status" value="1"/>
</dbReference>
<name>A0A431TDY4_9BURK</name>
<keyword evidence="5" id="KW-1185">Reference proteome</keyword>
<feature type="transmembrane region" description="Helical" evidence="2">
    <location>
        <begin position="92"/>
        <end position="122"/>
    </location>
</feature>
<dbReference type="Pfam" id="PF04397">
    <property type="entry name" value="LytTR"/>
    <property type="match status" value="1"/>
</dbReference>
<dbReference type="AlphaFoldDB" id="A0A431TDY4"/>
<feature type="compositionally biased region" description="Low complexity" evidence="1">
    <location>
        <begin position="185"/>
        <end position="197"/>
    </location>
</feature>
<dbReference type="PANTHER" id="PTHR37299">
    <property type="entry name" value="TRANSCRIPTIONAL REGULATOR-RELATED"/>
    <property type="match status" value="1"/>
</dbReference>
<feature type="domain" description="HTH LytTR-type" evidence="3">
    <location>
        <begin position="217"/>
        <end position="321"/>
    </location>
</feature>
<dbReference type="SMART" id="SM00850">
    <property type="entry name" value="LytTR"/>
    <property type="match status" value="1"/>
</dbReference>
<protein>
    <submittedName>
        <fullName evidence="4">LytTR family transcriptional regulator</fullName>
    </submittedName>
</protein>
<comment type="caution">
    <text evidence="4">The sequence shown here is derived from an EMBL/GenBank/DDBJ whole genome shotgun (WGS) entry which is preliminary data.</text>
</comment>
<sequence>MGDPRKNLYERYAPIRRPLEVAFWIVLMSLQAVFSTMVAIVDMRTRAVPRPNWEVATWEGSSHLVLLLLVPVLAAVERRLSPLARTHLPRFLGLHLVASVVFSVAHVVGMFGLRALVYAMAGERYDFWGWAGQWSYEYLKDVRVYVSIVFGIWAYRLFLLRLQGEARVLDAPEEGVAMPPPAPAPALAEPEGFEPSMPEAPQPPPSPPPPPARPERFLVRKLRREFLIAATDIDWLQAEGNYVGLHVNGHDYLLRSTLTDFLTQLDPALFARVHRSHAVNLGRIKEIEPLDGGDARLHMHDGTTVPCSRRYRDALRTGIGAA</sequence>
<gene>
    <name evidence="4" type="ORF">EJP69_25195</name>
</gene>
<dbReference type="EMBL" id="RXOE01000009">
    <property type="protein sequence ID" value="RTQ31349.1"/>
    <property type="molecule type" value="Genomic_DNA"/>
</dbReference>
<feature type="transmembrane region" description="Helical" evidence="2">
    <location>
        <begin position="142"/>
        <end position="159"/>
    </location>
</feature>
<dbReference type="RefSeq" id="WP_126472993.1">
    <property type="nucleotide sequence ID" value="NZ_RXOE01000009.1"/>
</dbReference>
<dbReference type="GO" id="GO:0003677">
    <property type="term" value="F:DNA binding"/>
    <property type="evidence" value="ECO:0007669"/>
    <property type="project" value="InterPro"/>
</dbReference>
<evidence type="ECO:0000256" key="1">
    <source>
        <dbReference type="SAM" id="MobiDB-lite"/>
    </source>
</evidence>
<feature type="region of interest" description="Disordered" evidence="1">
    <location>
        <begin position="179"/>
        <end position="214"/>
    </location>
</feature>
<reference evidence="4 5" key="1">
    <citation type="submission" date="2018-12" db="EMBL/GenBank/DDBJ databases">
        <title>The genome of Variovorax gossypii DSM 100435.</title>
        <authorList>
            <person name="Gao J."/>
            <person name="Sun J."/>
        </authorList>
    </citation>
    <scope>NUCLEOTIDE SEQUENCE [LARGE SCALE GENOMIC DNA]</scope>
    <source>
        <strain evidence="4 5">DSM 100435</strain>
    </source>
</reference>
<dbReference type="Gene3D" id="2.40.50.1020">
    <property type="entry name" value="LytTr DNA-binding domain"/>
    <property type="match status" value="1"/>
</dbReference>
<keyword evidence="2" id="KW-0812">Transmembrane</keyword>
<dbReference type="GO" id="GO:0000156">
    <property type="term" value="F:phosphorelay response regulator activity"/>
    <property type="evidence" value="ECO:0007669"/>
    <property type="project" value="InterPro"/>
</dbReference>
<dbReference type="Proteomes" id="UP000267418">
    <property type="component" value="Unassembled WGS sequence"/>
</dbReference>
<evidence type="ECO:0000313" key="4">
    <source>
        <dbReference type="EMBL" id="RTQ31349.1"/>
    </source>
</evidence>
<evidence type="ECO:0000259" key="3">
    <source>
        <dbReference type="PROSITE" id="PS50930"/>
    </source>
</evidence>
<dbReference type="InterPro" id="IPR007492">
    <property type="entry name" value="LytTR_DNA-bd_dom"/>
</dbReference>
<dbReference type="PIRSF" id="PIRSF031767">
    <property type="entry name" value="MHYE_LytTR"/>
    <property type="match status" value="1"/>
</dbReference>
<evidence type="ECO:0000313" key="5">
    <source>
        <dbReference type="Proteomes" id="UP000267418"/>
    </source>
</evidence>
<accession>A0A431TDY4</accession>
<feature type="transmembrane region" description="Helical" evidence="2">
    <location>
        <begin position="61"/>
        <end position="80"/>
    </location>
</feature>
<dbReference type="InterPro" id="IPR012379">
    <property type="entry name" value="LytTR_MHYE"/>
</dbReference>
<evidence type="ECO:0000256" key="2">
    <source>
        <dbReference type="SAM" id="Phobius"/>
    </source>
</evidence>
<dbReference type="InterPro" id="IPR046947">
    <property type="entry name" value="LytR-like"/>
</dbReference>
<proteinExistence type="predicted"/>
<keyword evidence="2" id="KW-0472">Membrane</keyword>
<organism evidence="4 5">
    <name type="scientific">Variovorax gossypii</name>
    <dbReference type="NCBI Taxonomy" id="1679495"/>
    <lineage>
        <taxon>Bacteria</taxon>
        <taxon>Pseudomonadati</taxon>
        <taxon>Pseudomonadota</taxon>
        <taxon>Betaproteobacteria</taxon>
        <taxon>Burkholderiales</taxon>
        <taxon>Comamonadaceae</taxon>
        <taxon>Variovorax</taxon>
    </lineage>
</organism>